<gene>
    <name evidence="1" type="ORF">SAMN05192584_1362</name>
</gene>
<dbReference type="Gene3D" id="3.40.50.150">
    <property type="entry name" value="Vaccinia Virus protein VP39"/>
    <property type="match status" value="1"/>
</dbReference>
<proteinExistence type="predicted"/>
<dbReference type="InterPro" id="IPR029063">
    <property type="entry name" value="SAM-dependent_MTases_sf"/>
</dbReference>
<sequence length="261" mass="27727">MSHRGYPKGEDSLESAAFTQSGVQGAGGVPGVLGPASFYRDGGARAIMRAANFPDELLPFLQMEGLAAMDAVCRHECDSLVELGCYDGRALEVARAAGVRYLGVDVNPGAIDSLNRRIGDEGLGDRARAVLGDALHCQEWSSEVTGERPLHLLPFNLVGNFTEPEKVLAGVGGLGGLALISVFNEEPWTTEVRRAYYTACGIGIVEEVPGPYGGVLFRGDQGFRSQSFSSRGVADLLSATGAATVRERTHRLGRCITVRLT</sequence>
<dbReference type="AlphaFoldDB" id="A0A1I4M4N6"/>
<dbReference type="SUPFAM" id="SSF53335">
    <property type="entry name" value="S-adenosyl-L-methionine-dependent methyltransferases"/>
    <property type="match status" value="1"/>
</dbReference>
<organism evidence="1 2">
    <name type="scientific">Streptomyces pini</name>
    <dbReference type="NCBI Taxonomy" id="1520580"/>
    <lineage>
        <taxon>Bacteria</taxon>
        <taxon>Bacillati</taxon>
        <taxon>Actinomycetota</taxon>
        <taxon>Actinomycetes</taxon>
        <taxon>Kitasatosporales</taxon>
        <taxon>Streptomycetaceae</taxon>
        <taxon>Streptomyces</taxon>
    </lineage>
</organism>
<accession>A0A1I4M4N6</accession>
<reference evidence="2" key="1">
    <citation type="submission" date="2016-10" db="EMBL/GenBank/DDBJ databases">
        <authorList>
            <person name="Varghese N."/>
            <person name="Submissions S."/>
        </authorList>
    </citation>
    <scope>NUCLEOTIDE SEQUENCE [LARGE SCALE GENOMIC DNA]</scope>
    <source>
        <strain evidence="2">PL19</strain>
    </source>
</reference>
<name>A0A1I4M4N6_9ACTN</name>
<dbReference type="EMBL" id="FOSG01000036">
    <property type="protein sequence ID" value="SFL98154.1"/>
    <property type="molecule type" value="Genomic_DNA"/>
</dbReference>
<evidence type="ECO:0000313" key="2">
    <source>
        <dbReference type="Proteomes" id="UP000198928"/>
    </source>
</evidence>
<evidence type="ECO:0000313" key="1">
    <source>
        <dbReference type="EMBL" id="SFL98154.1"/>
    </source>
</evidence>
<protein>
    <recommendedName>
        <fullName evidence="3">Methyltransferase domain-containing protein</fullName>
    </recommendedName>
</protein>
<dbReference type="Proteomes" id="UP000198928">
    <property type="component" value="Unassembled WGS sequence"/>
</dbReference>
<keyword evidence="2" id="KW-1185">Reference proteome</keyword>
<evidence type="ECO:0008006" key="3">
    <source>
        <dbReference type="Google" id="ProtNLM"/>
    </source>
</evidence>